<keyword evidence="9 14" id="KW-0560">Oxidoreductase</keyword>
<dbReference type="PRINTS" id="PR00385">
    <property type="entry name" value="P450"/>
</dbReference>
<dbReference type="Pfam" id="PF00067">
    <property type="entry name" value="p450"/>
    <property type="match status" value="1"/>
</dbReference>
<evidence type="ECO:0000256" key="12">
    <source>
        <dbReference type="ARBA" id="ARBA00023136"/>
    </source>
</evidence>
<dbReference type="InterPro" id="IPR050196">
    <property type="entry name" value="Cytochrome_P450_Monoox"/>
</dbReference>
<evidence type="ECO:0000256" key="2">
    <source>
        <dbReference type="ARBA" id="ARBA00004174"/>
    </source>
</evidence>
<dbReference type="PRINTS" id="PR00463">
    <property type="entry name" value="EP450I"/>
</dbReference>
<dbReference type="EMBL" id="OR117268">
    <property type="protein sequence ID" value="WIM41708.1"/>
    <property type="molecule type" value="mRNA"/>
</dbReference>
<keyword evidence="11 14" id="KW-0503">Monooxygenase</keyword>
<keyword evidence="5 13" id="KW-0349">Heme</keyword>
<dbReference type="InterPro" id="IPR017972">
    <property type="entry name" value="Cyt_P450_CS"/>
</dbReference>
<feature type="binding site" description="axial binding residue" evidence="13">
    <location>
        <position position="437"/>
    </location>
    <ligand>
        <name>heme</name>
        <dbReference type="ChEBI" id="CHEBI:30413"/>
    </ligand>
    <ligandPart>
        <name>Fe</name>
        <dbReference type="ChEBI" id="CHEBI:18248"/>
    </ligandPart>
</feature>
<dbReference type="GO" id="GO:0005789">
    <property type="term" value="C:endoplasmic reticulum membrane"/>
    <property type="evidence" value="ECO:0007669"/>
    <property type="project" value="UniProtKB-SubCell"/>
</dbReference>
<evidence type="ECO:0000256" key="6">
    <source>
        <dbReference type="ARBA" id="ARBA00022723"/>
    </source>
</evidence>
<proteinExistence type="evidence at transcript level"/>
<evidence type="ECO:0000256" key="9">
    <source>
        <dbReference type="ARBA" id="ARBA00023002"/>
    </source>
</evidence>
<keyword evidence="12" id="KW-0472">Membrane</keyword>
<keyword evidence="7" id="KW-0256">Endoplasmic reticulum</keyword>
<dbReference type="GO" id="GO:0020037">
    <property type="term" value="F:heme binding"/>
    <property type="evidence" value="ECO:0007669"/>
    <property type="project" value="InterPro"/>
</dbReference>
<evidence type="ECO:0000256" key="3">
    <source>
        <dbReference type="ARBA" id="ARBA00004406"/>
    </source>
</evidence>
<dbReference type="PROSITE" id="PS00086">
    <property type="entry name" value="CYTOCHROME_P450"/>
    <property type="match status" value="1"/>
</dbReference>
<dbReference type="InterPro" id="IPR036396">
    <property type="entry name" value="Cyt_P450_sf"/>
</dbReference>
<keyword evidence="10 13" id="KW-0408">Iron</keyword>
<comment type="cofactor">
    <cofactor evidence="1 13">
        <name>heme</name>
        <dbReference type="ChEBI" id="CHEBI:30413"/>
    </cofactor>
</comment>
<keyword evidence="6 13" id="KW-0479">Metal-binding</keyword>
<evidence type="ECO:0000256" key="5">
    <source>
        <dbReference type="ARBA" id="ARBA00022617"/>
    </source>
</evidence>
<dbReference type="PANTHER" id="PTHR24291">
    <property type="entry name" value="CYTOCHROME P450 FAMILY 4"/>
    <property type="match status" value="1"/>
</dbReference>
<comment type="similarity">
    <text evidence="4 14">Belongs to the cytochrome P450 family.</text>
</comment>
<dbReference type="InterPro" id="IPR001128">
    <property type="entry name" value="Cyt_P450"/>
</dbReference>
<dbReference type="PANTHER" id="PTHR24291:SF189">
    <property type="entry name" value="CYTOCHROME P450 4C3-RELATED"/>
    <property type="match status" value="1"/>
</dbReference>
<accession>A0AAT9UUX9</accession>
<evidence type="ECO:0000256" key="7">
    <source>
        <dbReference type="ARBA" id="ARBA00022824"/>
    </source>
</evidence>
<dbReference type="GO" id="GO:0016705">
    <property type="term" value="F:oxidoreductase activity, acting on paired donors, with incorporation or reduction of molecular oxygen"/>
    <property type="evidence" value="ECO:0007669"/>
    <property type="project" value="InterPro"/>
</dbReference>
<evidence type="ECO:0000256" key="10">
    <source>
        <dbReference type="ARBA" id="ARBA00023004"/>
    </source>
</evidence>
<evidence type="ECO:0000256" key="13">
    <source>
        <dbReference type="PIRSR" id="PIRSR602401-1"/>
    </source>
</evidence>
<sequence length="498" mass="57512">MITTLIFASVIAIFLARYLYKKKHARFYQLLQQFPSYTSYPIIGNLLMLKDHSGDFVQKLEKCLQPHDRLMFWLGTTPALLLKNYEDIMTVLSQCNSNDLSKFVKPWSGAAIATSRQETWKTSKKILVHAFTSEMLSKYANVFNKSAANLVDELKQVANTDQAIDVLNVLCVCSRNAIIENSLGSSLRNFGEENRFGESFQVVIEDIMKRIFTFWLHPQFVYSAYLRITGKIKIANHIHDLTSKVIRNKLNAYHRGTHKFDDGHPPETIVDVLVQKSFQETSMTEIRIRDEVLQIINAAVETSSITMSYLMLMLAMHQNIQQRVYEEIVQLMGDDATITADHSFNHLKYLEQCIKETCRMYSHVTLINRYTEKEHMLDDGKVIPAGIIVLPLARYAYKDPRLFANPQKWDPQHFSEEALAKRPKGSEMIFGYGPRTCLGQKYSLMSIKTQIAYILREYHLSTDIKEIKEKDFTVDFMVRSKFGYPIKFASRKKTEATL</sequence>
<evidence type="ECO:0000256" key="1">
    <source>
        <dbReference type="ARBA" id="ARBA00001971"/>
    </source>
</evidence>
<dbReference type="Gene3D" id="1.10.630.10">
    <property type="entry name" value="Cytochrome P450"/>
    <property type="match status" value="1"/>
</dbReference>
<evidence type="ECO:0000256" key="11">
    <source>
        <dbReference type="ARBA" id="ARBA00023033"/>
    </source>
</evidence>
<dbReference type="AlphaFoldDB" id="A0AAT9UUX9"/>
<evidence type="ECO:0000256" key="14">
    <source>
        <dbReference type="RuleBase" id="RU000461"/>
    </source>
</evidence>
<organism evidence="15">
    <name type="scientific">Maconellicoccus hirsutus</name>
    <name type="common">Pink hibiscus mealybug</name>
    <dbReference type="NCBI Taxonomy" id="177089"/>
    <lineage>
        <taxon>Eukaryota</taxon>
        <taxon>Metazoa</taxon>
        <taxon>Ecdysozoa</taxon>
        <taxon>Arthropoda</taxon>
        <taxon>Hexapoda</taxon>
        <taxon>Insecta</taxon>
        <taxon>Pterygota</taxon>
        <taxon>Neoptera</taxon>
        <taxon>Paraneoptera</taxon>
        <taxon>Hemiptera</taxon>
        <taxon>Sternorrhyncha</taxon>
        <taxon>Coccoidea</taxon>
        <taxon>Pseudococcidae</taxon>
        <taxon>Maconellicoccus</taxon>
    </lineage>
</organism>
<dbReference type="SUPFAM" id="SSF48264">
    <property type="entry name" value="Cytochrome P450"/>
    <property type="match status" value="1"/>
</dbReference>
<comment type="subcellular location">
    <subcellularLocation>
        <location evidence="3">Endoplasmic reticulum membrane</location>
        <topology evidence="3">Peripheral membrane protein</topology>
    </subcellularLocation>
    <subcellularLocation>
        <location evidence="2">Microsome membrane</location>
        <topology evidence="2">Peripheral membrane protein</topology>
    </subcellularLocation>
</comment>
<dbReference type="GO" id="GO:0005506">
    <property type="term" value="F:iron ion binding"/>
    <property type="evidence" value="ECO:0007669"/>
    <property type="project" value="InterPro"/>
</dbReference>
<name>A0AAT9UUX9_MACHI</name>
<protein>
    <submittedName>
        <fullName evidence="15">Cytochrome P450 4461M1</fullName>
    </submittedName>
</protein>
<evidence type="ECO:0000256" key="8">
    <source>
        <dbReference type="ARBA" id="ARBA00022848"/>
    </source>
</evidence>
<evidence type="ECO:0000256" key="4">
    <source>
        <dbReference type="ARBA" id="ARBA00010617"/>
    </source>
</evidence>
<evidence type="ECO:0000313" key="15">
    <source>
        <dbReference type="EMBL" id="WIM41708.1"/>
    </source>
</evidence>
<dbReference type="GO" id="GO:0004497">
    <property type="term" value="F:monooxygenase activity"/>
    <property type="evidence" value="ECO:0007669"/>
    <property type="project" value="UniProtKB-KW"/>
</dbReference>
<reference evidence="15" key="1">
    <citation type="submission" date="2023-06" db="EMBL/GenBank/DDBJ databases">
        <title>Identification of Cytochrome P450s in Maconellicoccus hirsutus.</title>
        <authorList>
            <person name="Selvamani S.B."/>
            <person name="Negi N."/>
            <person name="Nagarjuna Reddy K.V."/>
            <person name="Ramasamy G.G."/>
        </authorList>
    </citation>
    <scope>NUCLEOTIDE SEQUENCE</scope>
</reference>
<keyword evidence="8" id="KW-0492">Microsome</keyword>
<dbReference type="InterPro" id="IPR002401">
    <property type="entry name" value="Cyt_P450_E_grp-I"/>
</dbReference>